<dbReference type="AlphaFoldDB" id="A0A8K0DUI1"/>
<dbReference type="PANTHER" id="PTHR33781">
    <property type="entry name" value="PROTEIN PHYTOCHROME KINASE SUBSTRATE 1-RELATED"/>
    <property type="match status" value="1"/>
</dbReference>
<comment type="caution">
    <text evidence="1">The sequence shown here is derived from an EMBL/GenBank/DDBJ whole genome shotgun (WGS) entry which is preliminary data.</text>
</comment>
<dbReference type="InterPro" id="IPR039615">
    <property type="entry name" value="PKS"/>
</dbReference>
<proteinExistence type="predicted"/>
<evidence type="ECO:0000313" key="2">
    <source>
        <dbReference type="Proteomes" id="UP000796880"/>
    </source>
</evidence>
<keyword evidence="2" id="KW-1185">Reference proteome</keyword>
<sequence>MNMVTVTSACNTSLSQSFPFQSIKTGTADASLTSYLSNLGESSRSLSPIIHTSTQDEHKHLGREKEEDEEIGVFGAEKYFNGVIDRESPKIGSTGARKYHYKKDHERAKLDHMKTKLQSAGTPSVRSELSWNSQSTLLQSGLRNLNYRKKKTKRWRNQLQKGDANFGAIHGKSRTISPIKTGLVHDIVDAVQIKSPLDSRVLKEEVIMNTSKRMDKLGFSVPSSKPGAGNLAVKIPFQEDDHDHKLRKSLEVFGSPVMEQGSRSLSLERKLTMLSWDITPRVDVIEFNANSAGIYNDSESDASSDLFEIESLSGKSTNNPFLARHPSDDTTSGCVTPTTCYAPSEASIEWSVVTASAADYSAMSDSEEQRSAIHVSSPMKTTQAATATTTDLAKTTTNKEIQRRRASNILLGCKSHKAVRVAGDACRANDKILIYHEPHVHRRSDSSISMTRFQAQNKLTDFSSRLGQHTLPTHSLPRSLHTPHNNSHLLYIQ</sequence>
<dbReference type="PANTHER" id="PTHR33781:SF4">
    <property type="entry name" value="PROTEIN PHYTOCHROME KINASE SUBSTRATE 1"/>
    <property type="match status" value="1"/>
</dbReference>
<organism evidence="1 2">
    <name type="scientific">Rhamnella rubrinervis</name>
    <dbReference type="NCBI Taxonomy" id="2594499"/>
    <lineage>
        <taxon>Eukaryota</taxon>
        <taxon>Viridiplantae</taxon>
        <taxon>Streptophyta</taxon>
        <taxon>Embryophyta</taxon>
        <taxon>Tracheophyta</taxon>
        <taxon>Spermatophyta</taxon>
        <taxon>Magnoliopsida</taxon>
        <taxon>eudicotyledons</taxon>
        <taxon>Gunneridae</taxon>
        <taxon>Pentapetalae</taxon>
        <taxon>rosids</taxon>
        <taxon>fabids</taxon>
        <taxon>Rosales</taxon>
        <taxon>Rhamnaceae</taxon>
        <taxon>rhamnoid group</taxon>
        <taxon>Rhamneae</taxon>
        <taxon>Rhamnella</taxon>
    </lineage>
</organism>
<dbReference type="Proteomes" id="UP000796880">
    <property type="component" value="Unassembled WGS sequence"/>
</dbReference>
<dbReference type="OrthoDB" id="1916150at2759"/>
<evidence type="ECO:0008006" key="3">
    <source>
        <dbReference type="Google" id="ProtNLM"/>
    </source>
</evidence>
<dbReference type="GO" id="GO:0009638">
    <property type="term" value="P:phototropism"/>
    <property type="evidence" value="ECO:0007669"/>
    <property type="project" value="InterPro"/>
</dbReference>
<protein>
    <recommendedName>
        <fullName evidence="3">Protein PHYTOCHROME KINASE SUBSTRATE 1-like</fullName>
    </recommendedName>
</protein>
<accession>A0A8K0DUI1</accession>
<name>A0A8K0DUI1_9ROSA</name>
<evidence type="ECO:0000313" key="1">
    <source>
        <dbReference type="EMBL" id="KAF3431452.1"/>
    </source>
</evidence>
<dbReference type="EMBL" id="VOIH02000012">
    <property type="protein sequence ID" value="KAF3431452.1"/>
    <property type="molecule type" value="Genomic_DNA"/>
</dbReference>
<reference evidence="1" key="1">
    <citation type="submission" date="2020-03" db="EMBL/GenBank/DDBJ databases">
        <title>A high-quality chromosome-level genome assembly of a woody plant with both climbing and erect habits, Rhamnella rubrinervis.</title>
        <authorList>
            <person name="Lu Z."/>
            <person name="Yang Y."/>
            <person name="Zhu X."/>
            <person name="Sun Y."/>
        </authorList>
    </citation>
    <scope>NUCLEOTIDE SEQUENCE</scope>
    <source>
        <strain evidence="1">BYM</strain>
        <tissue evidence="1">Leaf</tissue>
    </source>
</reference>
<gene>
    <name evidence="1" type="ORF">FNV43_RR26183</name>
</gene>